<gene>
    <name evidence="3" type="primary">licC_16</name>
    <name evidence="3" type="ORF">SDC9_169725</name>
</gene>
<dbReference type="GO" id="GO:0008982">
    <property type="term" value="F:protein-N(PI)-phosphohistidine-sugar phosphotransferase activity"/>
    <property type="evidence" value="ECO:0007669"/>
    <property type="project" value="InterPro"/>
</dbReference>
<dbReference type="PROSITE" id="PS51105">
    <property type="entry name" value="PTS_EIIC_TYPE_3"/>
    <property type="match status" value="1"/>
</dbReference>
<dbReference type="PANTHER" id="PTHR33989:SF4">
    <property type="entry name" value="PTS SYSTEM N,N'-DIACETYLCHITOBIOSE-SPECIFIC EIIC COMPONENT"/>
    <property type="match status" value="1"/>
</dbReference>
<dbReference type="PANTHER" id="PTHR33989">
    <property type="match status" value="1"/>
</dbReference>
<dbReference type="GO" id="GO:1901264">
    <property type="term" value="P:carbohydrate derivative transport"/>
    <property type="evidence" value="ECO:0007669"/>
    <property type="project" value="TreeGrafter"/>
</dbReference>
<dbReference type="GO" id="GO:0005886">
    <property type="term" value="C:plasma membrane"/>
    <property type="evidence" value="ECO:0007669"/>
    <property type="project" value="TreeGrafter"/>
</dbReference>
<accession>A0A645G8P8</accession>
<evidence type="ECO:0000313" key="3">
    <source>
        <dbReference type="EMBL" id="MPN22342.1"/>
    </source>
</evidence>
<sequence length="128" mass="14611">MTFFSKSKQLKKLGKLTLPTGIFFINEGLIFGLPIFLNPVMFLPFIMIPPISGILTYYVMKIGLVPLAIGFQIPWTTPPIISGFIQGGIRLAVWQIVLIILQGFMWYPFFRIIDNKMTVTENRSKLNQ</sequence>
<reference evidence="3" key="1">
    <citation type="submission" date="2019-08" db="EMBL/GenBank/DDBJ databases">
        <authorList>
            <person name="Kucharzyk K."/>
            <person name="Murdoch R.W."/>
            <person name="Higgins S."/>
            <person name="Loffler F."/>
        </authorList>
    </citation>
    <scope>NUCLEOTIDE SEQUENCE</scope>
</reference>
<evidence type="ECO:0000259" key="2">
    <source>
        <dbReference type="PROSITE" id="PS51105"/>
    </source>
</evidence>
<evidence type="ECO:0000256" key="1">
    <source>
        <dbReference type="SAM" id="Phobius"/>
    </source>
</evidence>
<keyword evidence="1" id="KW-0812">Transmembrane</keyword>
<keyword evidence="1" id="KW-0472">Membrane</keyword>
<protein>
    <submittedName>
        <fullName evidence="3">Lichenan permease IIC component</fullName>
    </submittedName>
</protein>
<dbReference type="InterPro" id="IPR051088">
    <property type="entry name" value="PTS_Sugar-EIIC/EIIB"/>
</dbReference>
<feature type="transmembrane region" description="Helical" evidence="1">
    <location>
        <begin position="91"/>
        <end position="110"/>
    </location>
</feature>
<feature type="transmembrane region" description="Helical" evidence="1">
    <location>
        <begin position="16"/>
        <end position="36"/>
    </location>
</feature>
<feature type="domain" description="PTS EIIC type-3" evidence="2">
    <location>
        <begin position="1"/>
        <end position="109"/>
    </location>
</feature>
<name>A0A645G8P8_9ZZZZ</name>
<dbReference type="InterPro" id="IPR004501">
    <property type="entry name" value="PTS_EIIC_3"/>
</dbReference>
<keyword evidence="1" id="KW-1133">Transmembrane helix</keyword>
<dbReference type="EMBL" id="VSSQ01070554">
    <property type="protein sequence ID" value="MPN22342.1"/>
    <property type="molecule type" value="Genomic_DNA"/>
</dbReference>
<dbReference type="GO" id="GO:0009401">
    <property type="term" value="P:phosphoenolpyruvate-dependent sugar phosphotransferase system"/>
    <property type="evidence" value="ECO:0007669"/>
    <property type="project" value="InterPro"/>
</dbReference>
<organism evidence="3">
    <name type="scientific">bioreactor metagenome</name>
    <dbReference type="NCBI Taxonomy" id="1076179"/>
    <lineage>
        <taxon>unclassified sequences</taxon>
        <taxon>metagenomes</taxon>
        <taxon>ecological metagenomes</taxon>
    </lineage>
</organism>
<comment type="caution">
    <text evidence="3">The sequence shown here is derived from an EMBL/GenBank/DDBJ whole genome shotgun (WGS) entry which is preliminary data.</text>
</comment>
<proteinExistence type="predicted"/>
<dbReference type="AlphaFoldDB" id="A0A645G8P8"/>